<evidence type="ECO:0000256" key="1">
    <source>
        <dbReference type="SAM" id="MobiDB-lite"/>
    </source>
</evidence>
<proteinExistence type="predicted"/>
<dbReference type="PANTHER" id="PTHR31286">
    <property type="entry name" value="GLYCINE-RICH CELL WALL STRUCTURAL PROTEIN 1.8-LIKE"/>
    <property type="match status" value="1"/>
</dbReference>
<feature type="compositionally biased region" description="Low complexity" evidence="1">
    <location>
        <begin position="383"/>
        <end position="397"/>
    </location>
</feature>
<dbReference type="Proteomes" id="UP000467841">
    <property type="component" value="Unassembled WGS sequence"/>
</dbReference>
<evidence type="ECO:0000313" key="4">
    <source>
        <dbReference type="EMBL" id="CAA7036115.1"/>
    </source>
</evidence>
<dbReference type="OrthoDB" id="1051641at2759"/>
<dbReference type="Pfam" id="PF14392">
    <property type="entry name" value="zf-CCHC_4"/>
    <property type="match status" value="1"/>
</dbReference>
<dbReference type="Pfam" id="PF14111">
    <property type="entry name" value="DUF4283"/>
    <property type="match status" value="1"/>
</dbReference>
<evidence type="ECO:0000259" key="3">
    <source>
        <dbReference type="Pfam" id="PF14392"/>
    </source>
</evidence>
<evidence type="ECO:0000259" key="2">
    <source>
        <dbReference type="Pfam" id="PF14111"/>
    </source>
</evidence>
<keyword evidence="5" id="KW-1185">Reference proteome</keyword>
<feature type="domain" description="DUF4283" evidence="2">
    <location>
        <begin position="37"/>
        <end position="110"/>
    </location>
</feature>
<dbReference type="PANTHER" id="PTHR31286:SF178">
    <property type="entry name" value="DUF4283 DOMAIN-CONTAINING PROTEIN"/>
    <property type="match status" value="1"/>
</dbReference>
<name>A0A6D2JGW1_9BRAS</name>
<feature type="domain" description="Zinc knuckle CX2CX4HX4C" evidence="3">
    <location>
        <begin position="173"/>
        <end position="218"/>
    </location>
</feature>
<dbReference type="InterPro" id="IPR040256">
    <property type="entry name" value="At4g02000-like"/>
</dbReference>
<reference evidence="4" key="1">
    <citation type="submission" date="2020-01" db="EMBL/GenBank/DDBJ databases">
        <authorList>
            <person name="Mishra B."/>
        </authorList>
    </citation>
    <scope>NUCLEOTIDE SEQUENCE [LARGE SCALE GENOMIC DNA]</scope>
</reference>
<gene>
    <name evidence="4" type="ORF">MERR_LOCUS23350</name>
</gene>
<dbReference type="InterPro" id="IPR025558">
    <property type="entry name" value="DUF4283"/>
</dbReference>
<dbReference type="EMBL" id="CACVBM020001163">
    <property type="protein sequence ID" value="CAA7036115.1"/>
    <property type="molecule type" value="Genomic_DNA"/>
</dbReference>
<sequence length="447" mass="50024">MARNLLAAISSMSLHDDEPVDLPDSPSFRVFDENAISLLGRLLNPDCQPMDKMIEDMPRVWRVYDRVRGIALSRDKFQFIFEREEDLETVLKDRPWSYNNWTMLVDRWIPSPPSDFLTTVDLWVRISRIPMNYYKIDTMNWLAERVGKVLEIAYDPKASQKETFIRALVRLNIANPAIASKMVNLPSGGQVVIEYKYEELRKHCFHCLRLTHERPMCPFLRSRIPPSSAAKPQREPPIKIPEQSLQIVPARVDSPSARILRVNQSIEQDRLEASSKMPRISHDMDKGKGHVFGFERQSLALRRGNTGSGKSIISDPSPNISVKALGSLPNDQEGSSSSSPLGPTVFRMGYSSDNPSTGVKNGGAKSRRRPHKWKRQARNRSSITPLIPAAPTTIPLLSSSGDQGDPTVGCESALKRKALMNAGDHSSKSLKPSKPTVASALKPLPSQ</sequence>
<feature type="compositionally biased region" description="Polar residues" evidence="1">
    <location>
        <begin position="308"/>
        <end position="320"/>
    </location>
</feature>
<protein>
    <recommendedName>
        <fullName evidence="6">DUF4283 domain-containing protein</fullName>
    </recommendedName>
</protein>
<accession>A0A6D2JGW1</accession>
<dbReference type="AlphaFoldDB" id="A0A6D2JGW1"/>
<comment type="caution">
    <text evidence="4">The sequence shown here is derived from an EMBL/GenBank/DDBJ whole genome shotgun (WGS) entry which is preliminary data.</text>
</comment>
<feature type="region of interest" description="Disordered" evidence="1">
    <location>
        <begin position="303"/>
        <end position="447"/>
    </location>
</feature>
<evidence type="ECO:0000313" key="5">
    <source>
        <dbReference type="Proteomes" id="UP000467841"/>
    </source>
</evidence>
<dbReference type="InterPro" id="IPR025836">
    <property type="entry name" value="Zn_knuckle_CX2CX4HX4C"/>
</dbReference>
<evidence type="ECO:0008006" key="6">
    <source>
        <dbReference type="Google" id="ProtNLM"/>
    </source>
</evidence>
<feature type="compositionally biased region" description="Polar residues" evidence="1">
    <location>
        <begin position="329"/>
        <end position="341"/>
    </location>
</feature>
<feature type="compositionally biased region" description="Basic residues" evidence="1">
    <location>
        <begin position="365"/>
        <end position="378"/>
    </location>
</feature>
<organism evidence="4 5">
    <name type="scientific">Microthlaspi erraticum</name>
    <dbReference type="NCBI Taxonomy" id="1685480"/>
    <lineage>
        <taxon>Eukaryota</taxon>
        <taxon>Viridiplantae</taxon>
        <taxon>Streptophyta</taxon>
        <taxon>Embryophyta</taxon>
        <taxon>Tracheophyta</taxon>
        <taxon>Spermatophyta</taxon>
        <taxon>Magnoliopsida</taxon>
        <taxon>eudicotyledons</taxon>
        <taxon>Gunneridae</taxon>
        <taxon>Pentapetalae</taxon>
        <taxon>rosids</taxon>
        <taxon>malvids</taxon>
        <taxon>Brassicales</taxon>
        <taxon>Brassicaceae</taxon>
        <taxon>Coluteocarpeae</taxon>
        <taxon>Microthlaspi</taxon>
    </lineage>
</organism>